<sequence length="202" mass="22140">MSGNTVEEWNAYYASGEYRQHWDYSHPSSELVTFVAAGSWPSGAAALDVGCGAGREAIFLAGQGFHVTGVDLSEEALRIARDRAEKAGVHVEWKQGNALELPVPDASVDLVNDRGCFHMIGEEDRPRYAAELARVLKPGGKVLLRGCREVQWEGQKFVLVTPEAVERHFSHAFDLSPVLPVQLITDSMPEGLNANLAVLRKK</sequence>
<organism evidence="4 5">
    <name type="scientific">Kroppenstedtia eburnea</name>
    <dbReference type="NCBI Taxonomy" id="714067"/>
    <lineage>
        <taxon>Bacteria</taxon>
        <taxon>Bacillati</taxon>
        <taxon>Bacillota</taxon>
        <taxon>Bacilli</taxon>
        <taxon>Bacillales</taxon>
        <taxon>Thermoactinomycetaceae</taxon>
        <taxon>Kroppenstedtia</taxon>
    </lineage>
</organism>
<dbReference type="Pfam" id="PF13649">
    <property type="entry name" value="Methyltransf_25"/>
    <property type="match status" value="1"/>
</dbReference>
<dbReference type="RefSeq" id="WP_076526006.1">
    <property type="nucleotide sequence ID" value="NZ_CP048103.1"/>
</dbReference>
<dbReference type="InterPro" id="IPR051052">
    <property type="entry name" value="Diverse_substrate_MTase"/>
</dbReference>
<dbReference type="Gene3D" id="3.40.50.150">
    <property type="entry name" value="Vaccinia Virus protein VP39"/>
    <property type="match status" value="1"/>
</dbReference>
<dbReference type="PANTHER" id="PTHR44942:SF4">
    <property type="entry name" value="METHYLTRANSFERASE TYPE 11 DOMAIN-CONTAINING PROTEIN"/>
    <property type="match status" value="1"/>
</dbReference>
<evidence type="ECO:0000313" key="5">
    <source>
        <dbReference type="Proteomes" id="UP000186795"/>
    </source>
</evidence>
<dbReference type="EMBL" id="FTOD01000011">
    <property type="protein sequence ID" value="SIT06360.1"/>
    <property type="molecule type" value="Genomic_DNA"/>
</dbReference>
<accession>A0A1N7P729</accession>
<keyword evidence="2 4" id="KW-0808">Transferase</keyword>
<dbReference type="SUPFAM" id="SSF53335">
    <property type="entry name" value="S-adenosyl-L-methionine-dependent methyltransferases"/>
    <property type="match status" value="1"/>
</dbReference>
<gene>
    <name evidence="4" type="ORF">SAMN05421790_111111</name>
</gene>
<keyword evidence="1 4" id="KW-0489">Methyltransferase</keyword>
<dbReference type="InterPro" id="IPR029063">
    <property type="entry name" value="SAM-dependent_MTases_sf"/>
</dbReference>
<evidence type="ECO:0000256" key="2">
    <source>
        <dbReference type="ARBA" id="ARBA00022679"/>
    </source>
</evidence>
<proteinExistence type="predicted"/>
<dbReference type="GO" id="GO:0032259">
    <property type="term" value="P:methylation"/>
    <property type="evidence" value="ECO:0007669"/>
    <property type="project" value="UniProtKB-KW"/>
</dbReference>
<keyword evidence="5" id="KW-1185">Reference proteome</keyword>
<name>A0A1N7P729_9BACL</name>
<evidence type="ECO:0000256" key="1">
    <source>
        <dbReference type="ARBA" id="ARBA00022603"/>
    </source>
</evidence>
<dbReference type="OrthoDB" id="9804312at2"/>
<feature type="domain" description="Methyltransferase" evidence="3">
    <location>
        <begin position="47"/>
        <end position="140"/>
    </location>
</feature>
<dbReference type="PANTHER" id="PTHR44942">
    <property type="entry name" value="METHYLTRANSF_11 DOMAIN-CONTAINING PROTEIN"/>
    <property type="match status" value="1"/>
</dbReference>
<dbReference type="CDD" id="cd02440">
    <property type="entry name" value="AdoMet_MTases"/>
    <property type="match status" value="1"/>
</dbReference>
<evidence type="ECO:0000313" key="4">
    <source>
        <dbReference type="EMBL" id="SIT06360.1"/>
    </source>
</evidence>
<reference evidence="5" key="1">
    <citation type="submission" date="2017-01" db="EMBL/GenBank/DDBJ databases">
        <authorList>
            <person name="Varghese N."/>
            <person name="Submissions S."/>
        </authorList>
    </citation>
    <scope>NUCLEOTIDE SEQUENCE [LARGE SCALE GENOMIC DNA]</scope>
    <source>
        <strain evidence="5">DSM 45196</strain>
    </source>
</reference>
<dbReference type="Proteomes" id="UP000186795">
    <property type="component" value="Unassembled WGS sequence"/>
</dbReference>
<protein>
    <submittedName>
        <fullName evidence="4">Methyltransferase domain-containing protein</fullName>
    </submittedName>
</protein>
<evidence type="ECO:0000259" key="3">
    <source>
        <dbReference type="Pfam" id="PF13649"/>
    </source>
</evidence>
<dbReference type="InterPro" id="IPR041698">
    <property type="entry name" value="Methyltransf_25"/>
</dbReference>
<dbReference type="GO" id="GO:0008168">
    <property type="term" value="F:methyltransferase activity"/>
    <property type="evidence" value="ECO:0007669"/>
    <property type="project" value="UniProtKB-KW"/>
</dbReference>
<dbReference type="AlphaFoldDB" id="A0A1N7P729"/>